<sequence length="77" mass="9103">MIDLIVLIFVMLITSFGIYFSTLPFVPDIMINALWAFFILYLIVRMVWGKFSRNREVTVVLFTLAWVIITYVIAYFI</sequence>
<reference evidence="2 3" key="1">
    <citation type="submission" date="2012-12" db="EMBL/GenBank/DDBJ databases">
        <title>Novel taxa of Listeriaceae from agricultural environments in the United States.</title>
        <authorList>
            <person name="den Bakker H.C."/>
            <person name="Allred A."/>
            <person name="Warchocki S."/>
            <person name="Wright E.M."/>
            <person name="Burrell A."/>
            <person name="Nightingale K.K."/>
            <person name="Kephart D."/>
            <person name="Wiedmann M."/>
        </authorList>
    </citation>
    <scope>NUCLEOTIDE SEQUENCE [LARGE SCALE GENOMIC DNA]</scope>
    <source>
        <strain evidence="2 3">FSL F6-1037</strain>
    </source>
</reference>
<feature type="transmembrane region" description="Helical" evidence="1">
    <location>
        <begin position="29"/>
        <end position="48"/>
    </location>
</feature>
<accession>W7CTB5</accession>
<organism evidence="2 3">
    <name type="scientific">Brochothrix campestris FSL F6-1037</name>
    <dbReference type="NCBI Taxonomy" id="1265861"/>
    <lineage>
        <taxon>Bacteria</taxon>
        <taxon>Bacillati</taxon>
        <taxon>Bacillota</taxon>
        <taxon>Bacilli</taxon>
        <taxon>Bacillales</taxon>
        <taxon>Listeriaceae</taxon>
        <taxon>Brochothrix</taxon>
    </lineage>
</organism>
<dbReference type="STRING" id="1265861.BCAMP_05661"/>
<comment type="caution">
    <text evidence="2">The sequence shown here is derived from an EMBL/GenBank/DDBJ whole genome shotgun (WGS) entry which is preliminary data.</text>
</comment>
<keyword evidence="1" id="KW-1133">Transmembrane helix</keyword>
<dbReference type="AlphaFoldDB" id="W7CTB5"/>
<protein>
    <submittedName>
        <fullName evidence="2">Uncharacterized protein</fullName>
    </submittedName>
</protein>
<name>W7CTB5_9LIST</name>
<dbReference type="Proteomes" id="UP000019243">
    <property type="component" value="Unassembled WGS sequence"/>
</dbReference>
<dbReference type="EMBL" id="AODH01000021">
    <property type="protein sequence ID" value="EUJ40152.1"/>
    <property type="molecule type" value="Genomic_DNA"/>
</dbReference>
<evidence type="ECO:0000313" key="2">
    <source>
        <dbReference type="EMBL" id="EUJ40152.1"/>
    </source>
</evidence>
<keyword evidence="1" id="KW-0812">Transmembrane</keyword>
<keyword evidence="3" id="KW-1185">Reference proteome</keyword>
<feature type="transmembrane region" description="Helical" evidence="1">
    <location>
        <begin position="5"/>
        <end position="23"/>
    </location>
</feature>
<evidence type="ECO:0000313" key="3">
    <source>
        <dbReference type="Proteomes" id="UP000019243"/>
    </source>
</evidence>
<gene>
    <name evidence="2" type="ORF">BCAMP_05661</name>
</gene>
<evidence type="ECO:0000256" key="1">
    <source>
        <dbReference type="SAM" id="Phobius"/>
    </source>
</evidence>
<proteinExistence type="predicted"/>
<feature type="transmembrane region" description="Helical" evidence="1">
    <location>
        <begin position="57"/>
        <end position="76"/>
    </location>
</feature>
<keyword evidence="1" id="KW-0472">Membrane</keyword>